<dbReference type="GO" id="GO:0016567">
    <property type="term" value="P:protein ubiquitination"/>
    <property type="evidence" value="ECO:0007669"/>
    <property type="project" value="InterPro"/>
</dbReference>
<keyword evidence="8" id="KW-0862">Zinc</keyword>
<evidence type="ECO:0000256" key="3">
    <source>
        <dbReference type="ARBA" id="ARBA00022679"/>
    </source>
</evidence>
<dbReference type="CDD" id="cd22584">
    <property type="entry name" value="Rcat_RBR_unk"/>
    <property type="match status" value="1"/>
</dbReference>
<dbReference type="GO" id="GO:0061630">
    <property type="term" value="F:ubiquitin protein ligase activity"/>
    <property type="evidence" value="ECO:0007669"/>
    <property type="project" value="UniProtKB-EC"/>
</dbReference>
<proteinExistence type="predicted"/>
<protein>
    <recommendedName>
        <fullName evidence="2">RBR-type E3 ubiquitin transferase</fullName>
        <ecNumber evidence="2">2.3.2.31</ecNumber>
    </recommendedName>
</protein>
<dbReference type="InterPro" id="IPR031127">
    <property type="entry name" value="E3_UB_ligase_RBR"/>
</dbReference>
<feature type="domain" description="RING-type" evidence="10">
    <location>
        <begin position="205"/>
        <end position="447"/>
    </location>
</feature>
<dbReference type="Pfam" id="PF01485">
    <property type="entry name" value="IBR"/>
    <property type="match status" value="2"/>
</dbReference>
<dbReference type="EC" id="2.3.2.31" evidence="2"/>
<evidence type="ECO:0000256" key="7">
    <source>
        <dbReference type="ARBA" id="ARBA00022786"/>
    </source>
</evidence>
<organism evidence="11 12">
    <name type="scientific">Cerrena zonata</name>
    <dbReference type="NCBI Taxonomy" id="2478898"/>
    <lineage>
        <taxon>Eukaryota</taxon>
        <taxon>Fungi</taxon>
        <taxon>Dikarya</taxon>
        <taxon>Basidiomycota</taxon>
        <taxon>Agaricomycotina</taxon>
        <taxon>Agaricomycetes</taxon>
        <taxon>Polyporales</taxon>
        <taxon>Cerrenaceae</taxon>
        <taxon>Cerrena</taxon>
    </lineage>
</organism>
<dbReference type="SUPFAM" id="SSF57850">
    <property type="entry name" value="RING/U-box"/>
    <property type="match status" value="3"/>
</dbReference>
<reference evidence="11 12" key="1">
    <citation type="submission" date="2022-09" db="EMBL/GenBank/DDBJ databases">
        <authorList>
            <person name="Palmer J.M."/>
        </authorList>
    </citation>
    <scope>NUCLEOTIDE SEQUENCE [LARGE SCALE GENOMIC DNA]</scope>
    <source>
        <strain evidence="11 12">DSM 7382</strain>
    </source>
</reference>
<name>A0AAW0G1W9_9APHY</name>
<dbReference type="PANTHER" id="PTHR11685">
    <property type="entry name" value="RBR FAMILY RING FINGER AND IBR DOMAIN-CONTAINING"/>
    <property type="match status" value="1"/>
</dbReference>
<dbReference type="Proteomes" id="UP001385951">
    <property type="component" value="Unassembled WGS sequence"/>
</dbReference>
<dbReference type="CDD" id="cd22582">
    <property type="entry name" value="BRcat_RBR_unk"/>
    <property type="match status" value="1"/>
</dbReference>
<evidence type="ECO:0000259" key="10">
    <source>
        <dbReference type="PROSITE" id="PS51873"/>
    </source>
</evidence>
<evidence type="ECO:0000256" key="8">
    <source>
        <dbReference type="ARBA" id="ARBA00022833"/>
    </source>
</evidence>
<keyword evidence="5" id="KW-0677">Repeat</keyword>
<evidence type="ECO:0000256" key="4">
    <source>
        <dbReference type="ARBA" id="ARBA00022723"/>
    </source>
</evidence>
<dbReference type="Gene3D" id="1.20.120.1750">
    <property type="match status" value="1"/>
</dbReference>
<evidence type="ECO:0000256" key="1">
    <source>
        <dbReference type="ARBA" id="ARBA00001798"/>
    </source>
</evidence>
<comment type="caution">
    <text evidence="11">The sequence shown here is derived from an EMBL/GenBank/DDBJ whole genome shotgun (WGS) entry which is preliminary data.</text>
</comment>
<sequence>MASADALSELLIAQLLEEDMRILSDAREAERLQLTQSLADSSRASGRFPKKVHLESVQTDEDIALHLFVEEARFNGDAALAQALQQSADSSAIAGQQLAQKLAAAEKKLMLDAEFARLLQERNNDDDATDTHDIDMLDADSVLGQAVIEQILASDPNDKGKGKGSANNTAGGLFSLRDKQEISGKATEPDDDDDIKVDISQAAPLHPTCGICLENFKPTYSPIMASQSANSSAKLPFGLYLPCPKSHPYCGSCLQAYIMSKLDPGGDGSGNASTDTVFPIRCPECSLLEWADGILDEIATKILSQHQMNIWHQQKLLDSMPRHYCPNPRCSALVQLHDDPDEPQAQCPACQSLMCVPCRVIWHADMSCEEYQALPLDERSPEDQQALQLMKAQNWRRCPHCSIIVELTVGCNHITCRCKTEFCFKCGSLWDTRRQRCTLVPSCELWDDEMLLEERERNRERQARVLAPVPQAAPPPALFLGAIDREAQAIAIANQAIRQHAQEERQVYHYNEYVPPQARDLTWMHDDDIISKRHWFTIDMIQTLSCGYCDAKLRSVADLRYHLANTKRHELYACCGRFFKRDVDFERHVESAPRQFGRHVHQLRRDLVL</sequence>
<evidence type="ECO:0000256" key="9">
    <source>
        <dbReference type="SAM" id="MobiDB-lite"/>
    </source>
</evidence>
<evidence type="ECO:0000256" key="5">
    <source>
        <dbReference type="ARBA" id="ARBA00022737"/>
    </source>
</evidence>
<keyword evidence="3" id="KW-0808">Transferase</keyword>
<dbReference type="PROSITE" id="PS51873">
    <property type="entry name" value="TRIAD"/>
    <property type="match status" value="1"/>
</dbReference>
<evidence type="ECO:0000256" key="2">
    <source>
        <dbReference type="ARBA" id="ARBA00012251"/>
    </source>
</evidence>
<accession>A0AAW0G1W9</accession>
<feature type="region of interest" description="Disordered" evidence="9">
    <location>
        <begin position="153"/>
        <end position="172"/>
    </location>
</feature>
<dbReference type="GO" id="GO:0008270">
    <property type="term" value="F:zinc ion binding"/>
    <property type="evidence" value="ECO:0007669"/>
    <property type="project" value="UniProtKB-KW"/>
</dbReference>
<keyword evidence="6" id="KW-0863">Zinc-finger</keyword>
<gene>
    <name evidence="11" type="ORF">QCA50_013382</name>
</gene>
<dbReference type="SMART" id="SM00647">
    <property type="entry name" value="IBR"/>
    <property type="match status" value="2"/>
</dbReference>
<keyword evidence="4" id="KW-0479">Metal-binding</keyword>
<evidence type="ECO:0000313" key="11">
    <source>
        <dbReference type="EMBL" id="KAK7683547.1"/>
    </source>
</evidence>
<dbReference type="AlphaFoldDB" id="A0AAW0G1W9"/>
<evidence type="ECO:0000313" key="12">
    <source>
        <dbReference type="Proteomes" id="UP001385951"/>
    </source>
</evidence>
<keyword evidence="12" id="KW-1185">Reference proteome</keyword>
<dbReference type="InterPro" id="IPR044066">
    <property type="entry name" value="TRIAD_supradom"/>
</dbReference>
<evidence type="ECO:0000256" key="6">
    <source>
        <dbReference type="ARBA" id="ARBA00022771"/>
    </source>
</evidence>
<dbReference type="InterPro" id="IPR002867">
    <property type="entry name" value="IBR_dom"/>
</dbReference>
<keyword evidence="7" id="KW-0833">Ubl conjugation pathway</keyword>
<dbReference type="EMBL" id="JASBNA010000030">
    <property type="protein sequence ID" value="KAK7683547.1"/>
    <property type="molecule type" value="Genomic_DNA"/>
</dbReference>
<comment type="catalytic activity">
    <reaction evidence="1">
        <text>[E2 ubiquitin-conjugating enzyme]-S-ubiquitinyl-L-cysteine + [acceptor protein]-L-lysine = [E2 ubiquitin-conjugating enzyme]-L-cysteine + [acceptor protein]-N(6)-ubiquitinyl-L-lysine.</text>
        <dbReference type="EC" id="2.3.2.31"/>
    </reaction>
</comment>